<evidence type="ECO:0000313" key="4">
    <source>
        <dbReference type="Proteomes" id="UP000812966"/>
    </source>
</evidence>
<dbReference type="Proteomes" id="UP000812966">
    <property type="component" value="Unassembled WGS sequence"/>
</dbReference>
<evidence type="ECO:0000256" key="2">
    <source>
        <dbReference type="SAM" id="Phobius"/>
    </source>
</evidence>
<accession>A0A8K0JFC3</accession>
<protein>
    <submittedName>
        <fullName evidence="3">Uncharacterized protein</fullName>
    </submittedName>
</protein>
<dbReference type="AlphaFoldDB" id="A0A8K0JFC3"/>
<gene>
    <name evidence="3" type="ORF">FFLO_06471</name>
</gene>
<dbReference type="EMBL" id="JABELV010000214">
    <property type="protein sequence ID" value="KAG7527997.1"/>
    <property type="molecule type" value="Genomic_DNA"/>
</dbReference>
<keyword evidence="2" id="KW-1133">Transmembrane helix</keyword>
<keyword evidence="4" id="KW-1185">Reference proteome</keyword>
<organism evidence="3 4">
    <name type="scientific">Filobasidium floriforme</name>
    <dbReference type="NCBI Taxonomy" id="5210"/>
    <lineage>
        <taxon>Eukaryota</taxon>
        <taxon>Fungi</taxon>
        <taxon>Dikarya</taxon>
        <taxon>Basidiomycota</taxon>
        <taxon>Agaricomycotina</taxon>
        <taxon>Tremellomycetes</taxon>
        <taxon>Filobasidiales</taxon>
        <taxon>Filobasidiaceae</taxon>
        <taxon>Filobasidium</taxon>
    </lineage>
</organism>
<feature type="transmembrane region" description="Helical" evidence="2">
    <location>
        <begin position="32"/>
        <end position="54"/>
    </location>
</feature>
<feature type="compositionally biased region" description="Basic and acidic residues" evidence="1">
    <location>
        <begin position="705"/>
        <end position="719"/>
    </location>
</feature>
<evidence type="ECO:0000313" key="3">
    <source>
        <dbReference type="EMBL" id="KAG7527997.1"/>
    </source>
</evidence>
<keyword evidence="2" id="KW-0812">Transmembrane</keyword>
<sequence>MYYFTFMQATKQPDSTPIFPGLMLIKTCSPTMIWYTLLLALLVNLSILFDWSLANESTNTQVYNTTPGIHMGRLQLTLLEESGASMTSGHRIIQSMSTPPPSDLFELESNLLEAKRQDKDNILISGALLSTLALKVKHMDTWEAMYNHHEFILENQDQRRREFLSRCGILAEMRGSNTKTINLVIHYLASREMLEHWRTTQAVLKQAEVFVINCIKGSLLLEEASKLNFAARYHHLCGQDIDPKICGAQKQADAKIEALLHWMSTLDNKDWRLGGHYLLQKRHQQQLQEQALPTKSERSAGAVGPARVLRHVFFDQLPDKDQAIQATLGLALDWFLPNQAVQSRPLSDVFDKIIVPLIQYEGDGLSSTSSRHLQRVLVGTIVDQTKALLSSDGGDWEQFSDLLLIPYYIQFQVLRVHKLSCRHRSSNFWYITPDFSSETYGKFSLSPWSYIVDANGKYWTGSVACKTPTSSTYMGRGKENEAKLASYIYYSEGSLHGSITPQTSARFKESCKDCTKYNVQCAKYNLQIEPILMQWLNRAVFMWLKTLQTWLWNNVIRYEGTIGQDTAQEEEPCANRDVIAYLITKNSIPNFLGIPMILDPSADRLVLLDLNRCESSQDGVEFDTPLTRMSTNIGSTPYHQKKLRCVGPGGESLTDVLASLGKPILPISSSKHMRLATNKARSLLQRNNLSRRNKKSGSSKGPCNRAEEDKKILKDSKSISKQDNHIATIASLQAQIKSLKSDAKRNKNTIQSLEMGLANAVGNLSEKDLREDDLTCISGLEDELTVCKDALQKLQRVRTADGYNRDEKPDDKLNDRDKDQDLQAKIEDLQQLPETSNEIQAESRGTGEGRHISMSQSHSSLGPGAALQGISCPPDGIMGDMSRKQIMDKHILDSHNNLMPMNNIGNAASSFVPSTSHDLHASAWRLVTAIINRKDRLLH</sequence>
<reference evidence="3" key="1">
    <citation type="submission" date="2020-04" db="EMBL/GenBank/DDBJ databases">
        <title>Analysis of mating type loci in Filobasidium floriforme.</title>
        <authorList>
            <person name="Nowrousian M."/>
        </authorList>
    </citation>
    <scope>NUCLEOTIDE SEQUENCE</scope>
    <source>
        <strain evidence="3">CBS 6242</strain>
    </source>
</reference>
<name>A0A8K0JFC3_9TREE</name>
<proteinExistence type="predicted"/>
<keyword evidence="2" id="KW-0472">Membrane</keyword>
<comment type="caution">
    <text evidence="3">The sequence shown here is derived from an EMBL/GenBank/DDBJ whole genome shotgun (WGS) entry which is preliminary data.</text>
</comment>
<feature type="region of interest" description="Disordered" evidence="1">
    <location>
        <begin position="827"/>
        <end position="864"/>
    </location>
</feature>
<feature type="region of interest" description="Disordered" evidence="1">
    <location>
        <begin position="686"/>
        <end position="719"/>
    </location>
</feature>
<evidence type="ECO:0000256" key="1">
    <source>
        <dbReference type="SAM" id="MobiDB-lite"/>
    </source>
</evidence>